<evidence type="ECO:0000259" key="10">
    <source>
        <dbReference type="PROSITE" id="PS50850"/>
    </source>
</evidence>
<feature type="region of interest" description="Disordered" evidence="8">
    <location>
        <begin position="1"/>
        <end position="21"/>
    </location>
</feature>
<dbReference type="InterPro" id="IPR020846">
    <property type="entry name" value="MFS_dom"/>
</dbReference>
<keyword evidence="6 9" id="KW-1133">Transmembrane helix</keyword>
<dbReference type="Gene3D" id="1.20.1250.20">
    <property type="entry name" value="MFS general substrate transporter like domains"/>
    <property type="match status" value="1"/>
</dbReference>
<feature type="transmembrane region" description="Helical" evidence="9">
    <location>
        <begin position="181"/>
        <end position="199"/>
    </location>
</feature>
<evidence type="ECO:0000256" key="8">
    <source>
        <dbReference type="SAM" id="MobiDB-lite"/>
    </source>
</evidence>
<feature type="transmembrane region" description="Helical" evidence="9">
    <location>
        <begin position="154"/>
        <end position="175"/>
    </location>
</feature>
<feature type="transmembrane region" description="Helical" evidence="9">
    <location>
        <begin position="297"/>
        <end position="315"/>
    </location>
</feature>
<evidence type="ECO:0000256" key="9">
    <source>
        <dbReference type="SAM" id="Phobius"/>
    </source>
</evidence>
<dbReference type="HOGENOM" id="CLU_001265_19_4_11"/>
<dbReference type="GO" id="GO:0022857">
    <property type="term" value="F:transmembrane transporter activity"/>
    <property type="evidence" value="ECO:0007669"/>
    <property type="project" value="InterPro"/>
</dbReference>
<evidence type="ECO:0000313" key="11">
    <source>
        <dbReference type="EMBL" id="CCK24987.1"/>
    </source>
</evidence>
<dbReference type="InterPro" id="IPR011701">
    <property type="entry name" value="MFS"/>
</dbReference>
<dbReference type="GO" id="GO:0005886">
    <property type="term" value="C:plasma membrane"/>
    <property type="evidence" value="ECO:0007669"/>
    <property type="project" value="UniProtKB-SubCell"/>
</dbReference>
<keyword evidence="12" id="KW-1185">Reference proteome</keyword>
<feature type="transmembrane region" description="Helical" evidence="9">
    <location>
        <begin position="120"/>
        <end position="142"/>
    </location>
</feature>
<keyword evidence="7 9" id="KW-0472">Membrane</keyword>
<evidence type="ECO:0000256" key="5">
    <source>
        <dbReference type="ARBA" id="ARBA00022692"/>
    </source>
</evidence>
<feature type="transmembrane region" description="Helical" evidence="9">
    <location>
        <begin position="94"/>
        <end position="114"/>
    </location>
</feature>
<dbReference type="Proteomes" id="UP000008043">
    <property type="component" value="Chromosome"/>
</dbReference>
<keyword evidence="5 9" id="KW-0812">Transmembrane</keyword>
<reference evidence="11 12" key="1">
    <citation type="journal article" date="2012" name="J. Bacteriol.">
        <title>Genome sequence of the bacterium Streptomyces davawensis JCM 4913 and heterologous production of the unique antibiotic roseoflavin.</title>
        <authorList>
            <person name="Jankowitsch F."/>
            <person name="Schwarz J."/>
            <person name="Ruckert C."/>
            <person name="Gust B."/>
            <person name="Szczepanowski R."/>
            <person name="Blom J."/>
            <person name="Pelzer S."/>
            <person name="Kalinowski J."/>
            <person name="Mack M."/>
        </authorList>
    </citation>
    <scope>NUCLEOTIDE SEQUENCE [LARGE SCALE GENOMIC DNA]</scope>
    <source>
        <strain evidence="12">DSM 101723 / JCM 4913 / KCC S-0913 / 768</strain>
    </source>
</reference>
<evidence type="ECO:0000256" key="4">
    <source>
        <dbReference type="ARBA" id="ARBA00022475"/>
    </source>
</evidence>
<evidence type="ECO:0000256" key="2">
    <source>
        <dbReference type="ARBA" id="ARBA00008335"/>
    </source>
</evidence>
<dbReference type="OrthoDB" id="63984at2"/>
<feature type="transmembrane region" description="Helical" evidence="9">
    <location>
        <begin position="31"/>
        <end position="52"/>
    </location>
</feature>
<dbReference type="STRING" id="1214101.BN159_0608"/>
<dbReference type="EMBL" id="HE971709">
    <property type="protein sequence ID" value="CCK24987.1"/>
    <property type="molecule type" value="Genomic_DNA"/>
</dbReference>
<dbReference type="PANTHER" id="PTHR43271:SF2">
    <property type="entry name" value="BLL2771 PROTEIN"/>
    <property type="match status" value="1"/>
</dbReference>
<evidence type="ECO:0000256" key="6">
    <source>
        <dbReference type="ARBA" id="ARBA00022989"/>
    </source>
</evidence>
<accession>K4QVM4</accession>
<protein>
    <submittedName>
        <fullName evidence="11">Putative membrane protein</fullName>
    </submittedName>
</protein>
<keyword evidence="4" id="KW-1003">Cell membrane</keyword>
<feature type="compositionally biased region" description="Polar residues" evidence="8">
    <location>
        <begin position="1"/>
        <end position="18"/>
    </location>
</feature>
<feature type="domain" description="Major facilitator superfamily (MFS) profile" evidence="10">
    <location>
        <begin position="30"/>
        <end position="407"/>
    </location>
</feature>
<dbReference type="KEGG" id="sdv:BN159_0608"/>
<dbReference type="PATRIC" id="fig|1214101.3.peg.618"/>
<feature type="transmembrane region" description="Helical" evidence="9">
    <location>
        <begin position="232"/>
        <end position="254"/>
    </location>
</feature>
<feature type="transmembrane region" description="Helical" evidence="9">
    <location>
        <begin position="375"/>
        <end position="400"/>
    </location>
</feature>
<feature type="transmembrane region" description="Helical" evidence="9">
    <location>
        <begin position="266"/>
        <end position="285"/>
    </location>
</feature>
<name>K4QVM4_STRDJ</name>
<dbReference type="PROSITE" id="PS50850">
    <property type="entry name" value="MFS"/>
    <property type="match status" value="1"/>
</dbReference>
<dbReference type="AlphaFoldDB" id="K4QVM4"/>
<feature type="transmembrane region" description="Helical" evidence="9">
    <location>
        <begin position="321"/>
        <end position="340"/>
    </location>
</feature>
<sequence>MSHPTTTPRHTAESSPSAQLPGWAPAAPTTVLLTALGVLMVGQMYTVLALLHPMATALGTTPGQATWTATAFGFAYAAGFLLSGPLSDRYGPRAVITAGLVAATVSTAAVSAAPNLPTAIALRSLQGLTAASFAPSALSYVVHHIAPQRRGTALTCITSGMLAAAVVMQIGAQAVAAGLGWRAVFWISAALMALSLIPVRRVLRPTPRHGTGGGLLQAFAAMPRLLRRPRLVALYLSTVALMSAFVALYTAVAIAGPPSIAGNSSAILALRASALPALVAVPLLAPVLQRLVAPLRAVLAFALAALTVAAGSFLGGHTVPLAVALLLFVAAVAAAAPAVVETVNANAPHARGAAVALYGCSMFIGASLGPQLTGALTGLGFGGILLVVAALLVLGLLLALPTLGHQRTA</sequence>
<dbReference type="RefSeq" id="WP_015655387.1">
    <property type="nucleotide sequence ID" value="NC_020504.1"/>
</dbReference>
<evidence type="ECO:0000256" key="3">
    <source>
        <dbReference type="ARBA" id="ARBA00022448"/>
    </source>
</evidence>
<feature type="transmembrane region" description="Helical" evidence="9">
    <location>
        <begin position="352"/>
        <end position="369"/>
    </location>
</feature>
<gene>
    <name evidence="11" type="ORF">BN159_0608</name>
</gene>
<comment type="subcellular location">
    <subcellularLocation>
        <location evidence="1">Cell membrane</location>
        <topology evidence="1">Multi-pass membrane protein</topology>
    </subcellularLocation>
</comment>
<evidence type="ECO:0000256" key="1">
    <source>
        <dbReference type="ARBA" id="ARBA00004651"/>
    </source>
</evidence>
<proteinExistence type="inferred from homology"/>
<evidence type="ECO:0000256" key="7">
    <source>
        <dbReference type="ARBA" id="ARBA00023136"/>
    </source>
</evidence>
<dbReference type="eggNOG" id="COG2814">
    <property type="taxonomic scope" value="Bacteria"/>
</dbReference>
<dbReference type="SUPFAM" id="SSF103473">
    <property type="entry name" value="MFS general substrate transporter"/>
    <property type="match status" value="1"/>
</dbReference>
<feature type="transmembrane region" description="Helical" evidence="9">
    <location>
        <begin position="64"/>
        <end position="82"/>
    </location>
</feature>
<keyword evidence="3" id="KW-0813">Transport</keyword>
<comment type="similarity">
    <text evidence="2">Belongs to the major facilitator superfamily.</text>
</comment>
<evidence type="ECO:0000313" key="12">
    <source>
        <dbReference type="Proteomes" id="UP000008043"/>
    </source>
</evidence>
<dbReference type="Pfam" id="PF07690">
    <property type="entry name" value="MFS_1"/>
    <property type="match status" value="1"/>
</dbReference>
<organism evidence="11 12">
    <name type="scientific">Streptomyces davaonensis (strain DSM 101723 / JCM 4913 / KCC S-0913 / 768)</name>
    <dbReference type="NCBI Taxonomy" id="1214101"/>
    <lineage>
        <taxon>Bacteria</taxon>
        <taxon>Bacillati</taxon>
        <taxon>Actinomycetota</taxon>
        <taxon>Actinomycetes</taxon>
        <taxon>Kitasatosporales</taxon>
        <taxon>Streptomycetaceae</taxon>
        <taxon>Streptomyces</taxon>
    </lineage>
</organism>
<dbReference type="PANTHER" id="PTHR43271">
    <property type="entry name" value="BLL2771 PROTEIN"/>
    <property type="match status" value="1"/>
</dbReference>
<dbReference type="InterPro" id="IPR036259">
    <property type="entry name" value="MFS_trans_sf"/>
</dbReference>